<dbReference type="PROSITE" id="PS51186">
    <property type="entry name" value="GNAT"/>
    <property type="match status" value="1"/>
</dbReference>
<evidence type="ECO:0000313" key="4">
    <source>
        <dbReference type="EMBL" id="UUL84261.1"/>
    </source>
</evidence>
<protein>
    <submittedName>
        <fullName evidence="4">GNAT family N-acetyltransferase</fullName>
    </submittedName>
</protein>
<keyword evidence="1" id="KW-0808">Transferase</keyword>
<accession>A0ABY5LDT5</accession>
<organism evidence="4 5">
    <name type="scientific">Sphingomonas qomolangmaensis</name>
    <dbReference type="NCBI Taxonomy" id="2918765"/>
    <lineage>
        <taxon>Bacteria</taxon>
        <taxon>Pseudomonadati</taxon>
        <taxon>Pseudomonadota</taxon>
        <taxon>Alphaproteobacteria</taxon>
        <taxon>Sphingomonadales</taxon>
        <taxon>Sphingomonadaceae</taxon>
        <taxon>Sphingomonas</taxon>
    </lineage>
</organism>
<evidence type="ECO:0000313" key="5">
    <source>
        <dbReference type="Proteomes" id="UP001058533"/>
    </source>
</evidence>
<gene>
    <name evidence="4" type="ORF">NMP03_10155</name>
</gene>
<sequence>MDWRDAGPPDADALVTLARDSFSETFGHLYRSQDLAAFLAGHTHEAWAAELADPAYAVRIGEAEGQAVGYAKLAPPKLPIEPKGPAIELRQFYLLKPWHGQGHADALMAWVIATARARGASEIFLSVFVDNHRARRFYQRYGFLEAGSYAFMVGDHADEDILMRLPL</sequence>
<dbReference type="InterPro" id="IPR050832">
    <property type="entry name" value="Bact_Acetyltransf"/>
</dbReference>
<dbReference type="PANTHER" id="PTHR43877">
    <property type="entry name" value="AMINOALKYLPHOSPHONATE N-ACETYLTRANSFERASE-RELATED-RELATED"/>
    <property type="match status" value="1"/>
</dbReference>
<dbReference type="Proteomes" id="UP001058533">
    <property type="component" value="Chromosome"/>
</dbReference>
<reference evidence="4" key="1">
    <citation type="submission" date="2022-07" db="EMBL/GenBank/DDBJ databases">
        <title>Sphingomonas sp. nov., a novel bacterium isolated from the north slope of the Mount Everest.</title>
        <authorList>
            <person name="Cui X."/>
            <person name="Liu Y."/>
        </authorList>
    </citation>
    <scope>NUCLEOTIDE SEQUENCE</scope>
    <source>
        <strain evidence="4">S5-59</strain>
    </source>
</reference>
<proteinExistence type="predicted"/>
<evidence type="ECO:0000256" key="2">
    <source>
        <dbReference type="ARBA" id="ARBA00023315"/>
    </source>
</evidence>
<evidence type="ECO:0000259" key="3">
    <source>
        <dbReference type="PROSITE" id="PS51186"/>
    </source>
</evidence>
<keyword evidence="5" id="KW-1185">Reference proteome</keyword>
<dbReference type="EMBL" id="CP101740">
    <property type="protein sequence ID" value="UUL84261.1"/>
    <property type="molecule type" value="Genomic_DNA"/>
</dbReference>
<evidence type="ECO:0000256" key="1">
    <source>
        <dbReference type="ARBA" id="ARBA00022679"/>
    </source>
</evidence>
<dbReference type="InterPro" id="IPR016181">
    <property type="entry name" value="Acyl_CoA_acyltransferase"/>
</dbReference>
<dbReference type="InterPro" id="IPR000182">
    <property type="entry name" value="GNAT_dom"/>
</dbReference>
<keyword evidence="2" id="KW-0012">Acyltransferase</keyword>
<dbReference type="SUPFAM" id="SSF55729">
    <property type="entry name" value="Acyl-CoA N-acyltransferases (Nat)"/>
    <property type="match status" value="1"/>
</dbReference>
<dbReference type="CDD" id="cd04301">
    <property type="entry name" value="NAT_SF"/>
    <property type="match status" value="1"/>
</dbReference>
<name>A0ABY5LDT5_9SPHN</name>
<feature type="domain" description="N-acetyltransferase" evidence="3">
    <location>
        <begin position="1"/>
        <end position="167"/>
    </location>
</feature>
<dbReference type="Pfam" id="PF00583">
    <property type="entry name" value="Acetyltransf_1"/>
    <property type="match status" value="1"/>
</dbReference>
<dbReference type="Gene3D" id="3.40.630.30">
    <property type="match status" value="1"/>
</dbReference>